<dbReference type="OrthoDB" id="162563at2"/>
<dbReference type="Pfam" id="PF10012">
    <property type="entry name" value="DUF2255"/>
    <property type="match status" value="1"/>
</dbReference>
<dbReference type="Proteomes" id="UP000318065">
    <property type="component" value="Chromosome"/>
</dbReference>
<evidence type="ECO:0000313" key="2">
    <source>
        <dbReference type="Proteomes" id="UP000318065"/>
    </source>
</evidence>
<name>A0A510HJ15_9ACTN</name>
<gene>
    <name evidence="1" type="ORF">RxyAA322_18230</name>
</gene>
<organism evidence="1 2">
    <name type="scientific">Rubrobacter xylanophilus</name>
    <dbReference type="NCBI Taxonomy" id="49319"/>
    <lineage>
        <taxon>Bacteria</taxon>
        <taxon>Bacillati</taxon>
        <taxon>Actinomycetota</taxon>
        <taxon>Rubrobacteria</taxon>
        <taxon>Rubrobacterales</taxon>
        <taxon>Rubrobacteraceae</taxon>
        <taxon>Rubrobacter</taxon>
    </lineage>
</organism>
<accession>A0A510HJ15</accession>
<evidence type="ECO:0000313" key="1">
    <source>
        <dbReference type="EMBL" id="BBL79969.1"/>
    </source>
</evidence>
<dbReference type="EMBL" id="AP019791">
    <property type="protein sequence ID" value="BBL79969.1"/>
    <property type="molecule type" value="Genomic_DNA"/>
</dbReference>
<sequence length="125" mass="13920">MSGWTDEELEGISGAEEIEISPLRRDGSPGKAVPVWVVRVGDNLYVRSWRGRGGCWYRTALATGEGRIRAGGVEKQVGFVEEKDPAINDRIDAAYREKYGRYPGYVRPMVAPEARATTLRLVPRP</sequence>
<protein>
    <recommendedName>
        <fullName evidence="3">DUF2255 family protein</fullName>
    </recommendedName>
</protein>
<reference evidence="1" key="1">
    <citation type="journal article" date="2019" name="Microbiol. Resour. Announc.">
        <title>Complete Genome Sequence of Rubrobacter xylanophilus Strain AA3-22, Isolated from Arima Onsen in Japan.</title>
        <authorList>
            <person name="Tomariguchi N."/>
            <person name="Miyazaki K."/>
        </authorList>
    </citation>
    <scope>NUCLEOTIDE SEQUENCE [LARGE SCALE GENOMIC DNA]</scope>
    <source>
        <strain evidence="1">AA3-22</strain>
    </source>
</reference>
<dbReference type="InterPro" id="IPR016888">
    <property type="entry name" value="UCP028498"/>
</dbReference>
<proteinExistence type="predicted"/>
<dbReference type="RefSeq" id="WP_143527984.1">
    <property type="nucleotide sequence ID" value="NZ_AP019791.1"/>
</dbReference>
<evidence type="ECO:0008006" key="3">
    <source>
        <dbReference type="Google" id="ProtNLM"/>
    </source>
</evidence>
<keyword evidence="2" id="KW-1185">Reference proteome</keyword>
<dbReference type="AlphaFoldDB" id="A0A510HJ15"/>